<accession>A0A642UYL1</accession>
<dbReference type="AlphaFoldDB" id="A0A642UYL1"/>
<keyword evidence="7" id="KW-0961">Cell wall biogenesis/degradation</keyword>
<dbReference type="VEuPathDB" id="FungiDB:DIURU_000244"/>
<evidence type="ECO:0000256" key="8">
    <source>
        <dbReference type="SAM" id="SignalP"/>
    </source>
</evidence>
<evidence type="ECO:0000256" key="6">
    <source>
        <dbReference type="ARBA" id="ARBA00023295"/>
    </source>
</evidence>
<evidence type="ECO:0000256" key="7">
    <source>
        <dbReference type="ARBA" id="ARBA00023316"/>
    </source>
</evidence>
<dbReference type="PANTHER" id="PTHR31737">
    <property type="entry name" value="PROTEIN TOS1"/>
    <property type="match status" value="1"/>
</dbReference>
<sequence length="374" mass="40291">MKNLLVLALASVAVAIKNRDVLQFNNFGFDGDYTPVSQLNNPDSDQCSCQVGDPVKFSGANSPLDGEVAVQFQGPLKLLSFYAYSSEDYKLNSGDSQWTTIGKWDGNTAENITFLTPQGQDSKCLGKALVYAGSDGGASDQPETLSTNTELTSDQQIIIYSNDTCGDSGVNGDCGVYRDGIPAYHGFSGKAKLFVFKWQRLGNADNLDKTAIRVLNAQIPRTSNNYRDKDNADCSCWRSGCGEFAVFEPMHKDYRRRFRPTLYDRQHTDDIDGGNTIDGYTNIGDGDVSGAILFAADGTVVVFSNGNSDQLVTNDDMTSAKVNAAADDIKKKRVKDLNKKSGKGNKDRKGAAAGLTVPRVTLAVAVAAMLACVV</sequence>
<comment type="caution">
    <text evidence="11">The sequence shown here is derived from an EMBL/GenBank/DDBJ whole genome shotgun (WGS) entry which is preliminary data.</text>
</comment>
<keyword evidence="5" id="KW-0378">Hydrolase</keyword>
<evidence type="ECO:0000256" key="1">
    <source>
        <dbReference type="ARBA" id="ARBA00000382"/>
    </source>
</evidence>
<dbReference type="OrthoDB" id="118256at2759"/>
<proteinExistence type="inferred from homology"/>
<reference evidence="11 12" key="1">
    <citation type="submission" date="2019-07" db="EMBL/GenBank/DDBJ databases">
        <title>Genome assembly of two rare yeast pathogens: Diutina rugosa and Trichomonascus ciferrii.</title>
        <authorList>
            <person name="Mixao V."/>
            <person name="Saus E."/>
            <person name="Hansen A."/>
            <person name="Lass-Flor C."/>
            <person name="Gabaldon T."/>
        </authorList>
    </citation>
    <scope>NUCLEOTIDE SEQUENCE [LARGE SCALE GENOMIC DNA]</scope>
    <source>
        <strain evidence="11 12">CBS 613</strain>
    </source>
</reference>
<dbReference type="GO" id="GO:0009277">
    <property type="term" value="C:fungal-type cell wall"/>
    <property type="evidence" value="ECO:0007669"/>
    <property type="project" value="TreeGrafter"/>
</dbReference>
<evidence type="ECO:0000259" key="10">
    <source>
        <dbReference type="Pfam" id="PF10290"/>
    </source>
</evidence>
<evidence type="ECO:0000256" key="4">
    <source>
        <dbReference type="ARBA" id="ARBA00022729"/>
    </source>
</evidence>
<dbReference type="GeneID" id="54778897"/>
<dbReference type="GO" id="GO:0071555">
    <property type="term" value="P:cell wall organization"/>
    <property type="evidence" value="ECO:0007669"/>
    <property type="project" value="UniProtKB-KW"/>
</dbReference>
<keyword evidence="4 8" id="KW-0732">Signal</keyword>
<protein>
    <recommendedName>
        <fullName evidence="3">glucan endo-1,3-beta-D-glucosidase</fullName>
        <ecNumber evidence="3">3.2.1.39</ecNumber>
    </recommendedName>
</protein>
<comment type="similarity">
    <text evidence="2">Belongs to the PGA52 family.</text>
</comment>
<feature type="signal peptide" evidence="8">
    <location>
        <begin position="1"/>
        <end position="15"/>
    </location>
</feature>
<evidence type="ECO:0000256" key="3">
    <source>
        <dbReference type="ARBA" id="ARBA00012780"/>
    </source>
</evidence>
<dbReference type="GO" id="GO:0042973">
    <property type="term" value="F:glucan endo-1,3-beta-D-glucosidase activity"/>
    <property type="evidence" value="ECO:0007669"/>
    <property type="project" value="UniProtKB-EC"/>
</dbReference>
<dbReference type="InterPro" id="IPR018807">
    <property type="entry name" value="YJL171C/Tos1_N"/>
</dbReference>
<dbReference type="PANTHER" id="PTHR31737:SF3">
    <property type="entry name" value="CELL WALL PROTEIN YJL171C"/>
    <property type="match status" value="1"/>
</dbReference>
<evidence type="ECO:0000313" key="12">
    <source>
        <dbReference type="Proteomes" id="UP000449547"/>
    </source>
</evidence>
<keyword evidence="12" id="KW-1185">Reference proteome</keyword>
<feature type="domain" description="Cell wall protein YJL171C/Tos1 C-terminal" evidence="9">
    <location>
        <begin position="97"/>
        <end position="319"/>
    </location>
</feature>
<feature type="domain" description="Cell wall protein YJL171C/Tos1 N-terminal" evidence="10">
    <location>
        <begin position="22"/>
        <end position="85"/>
    </location>
</feature>
<keyword evidence="6" id="KW-0326">Glycosidase</keyword>
<dbReference type="EC" id="3.2.1.39" evidence="3"/>
<evidence type="ECO:0000259" key="9">
    <source>
        <dbReference type="Pfam" id="PF10287"/>
    </source>
</evidence>
<comment type="catalytic activity">
    <reaction evidence="1">
        <text>Hydrolysis of (1-&gt;3)-beta-D-glucosidic linkages in (1-&gt;3)-beta-D-glucans.</text>
        <dbReference type="EC" id="3.2.1.39"/>
    </reaction>
</comment>
<dbReference type="Proteomes" id="UP000449547">
    <property type="component" value="Unassembled WGS sequence"/>
</dbReference>
<evidence type="ECO:0000313" key="11">
    <source>
        <dbReference type="EMBL" id="KAA8908275.1"/>
    </source>
</evidence>
<feature type="chain" id="PRO_5024898298" description="glucan endo-1,3-beta-D-glucosidase" evidence="8">
    <location>
        <begin position="16"/>
        <end position="374"/>
    </location>
</feature>
<dbReference type="Pfam" id="PF10290">
    <property type="entry name" value="YJL171C_Tos1_N"/>
    <property type="match status" value="1"/>
</dbReference>
<dbReference type="EMBL" id="SWFT01000009">
    <property type="protein sequence ID" value="KAA8908275.1"/>
    <property type="molecule type" value="Genomic_DNA"/>
</dbReference>
<evidence type="ECO:0000256" key="5">
    <source>
        <dbReference type="ARBA" id="ARBA00022801"/>
    </source>
</evidence>
<gene>
    <name evidence="11" type="ORF">DIURU_000244</name>
</gene>
<organism evidence="11 12">
    <name type="scientific">Diutina rugosa</name>
    <name type="common">Yeast</name>
    <name type="synonym">Candida rugosa</name>
    <dbReference type="NCBI Taxonomy" id="5481"/>
    <lineage>
        <taxon>Eukaryota</taxon>
        <taxon>Fungi</taxon>
        <taxon>Dikarya</taxon>
        <taxon>Ascomycota</taxon>
        <taxon>Saccharomycotina</taxon>
        <taxon>Pichiomycetes</taxon>
        <taxon>Debaryomycetaceae</taxon>
        <taxon>Diutina</taxon>
    </lineage>
</organism>
<dbReference type="RefSeq" id="XP_034014960.1">
    <property type="nucleotide sequence ID" value="XM_034155091.1"/>
</dbReference>
<name>A0A642UYL1_DIURU</name>
<dbReference type="InterPro" id="IPR018805">
    <property type="entry name" value="YJL171C/Tos1_C"/>
</dbReference>
<dbReference type="Pfam" id="PF10287">
    <property type="entry name" value="YJL171C_Tos1_C"/>
    <property type="match status" value="1"/>
</dbReference>
<evidence type="ECO:0000256" key="2">
    <source>
        <dbReference type="ARBA" id="ARBA00006055"/>
    </source>
</evidence>